<evidence type="ECO:0000256" key="3">
    <source>
        <dbReference type="ARBA" id="ARBA00023125"/>
    </source>
</evidence>
<dbReference type="InterPro" id="IPR038488">
    <property type="entry name" value="Integrase_DNA-bd_sf"/>
</dbReference>
<keyword evidence="3" id="KW-0238">DNA-binding</keyword>
<evidence type="ECO:0000256" key="1">
    <source>
        <dbReference type="ARBA" id="ARBA00008857"/>
    </source>
</evidence>
<dbReference type="PANTHER" id="PTHR30629:SF2">
    <property type="entry name" value="PROPHAGE INTEGRASE INTS-RELATED"/>
    <property type="match status" value="1"/>
</dbReference>
<dbReference type="InterPro" id="IPR050808">
    <property type="entry name" value="Phage_Integrase"/>
</dbReference>
<dbReference type="Proteomes" id="UP000321812">
    <property type="component" value="Unassembled WGS sequence"/>
</dbReference>
<dbReference type="GO" id="GO:0003677">
    <property type="term" value="F:DNA binding"/>
    <property type="evidence" value="ECO:0007669"/>
    <property type="project" value="UniProtKB-KW"/>
</dbReference>
<evidence type="ECO:0000313" key="7">
    <source>
        <dbReference type="Proteomes" id="UP000321812"/>
    </source>
</evidence>
<keyword evidence="2" id="KW-0229">DNA integration</keyword>
<evidence type="ECO:0000259" key="5">
    <source>
        <dbReference type="PROSITE" id="PS51898"/>
    </source>
</evidence>
<dbReference type="EMBL" id="VOAP01000027">
    <property type="protein sequence ID" value="TWO18540.1"/>
    <property type="molecule type" value="Genomic_DNA"/>
</dbReference>
<dbReference type="PROSITE" id="PS51898">
    <property type="entry name" value="TYR_RECOMBINASE"/>
    <property type="match status" value="1"/>
</dbReference>
<dbReference type="RefSeq" id="WP_147497560.1">
    <property type="nucleotide sequence ID" value="NZ_VOAP01000027.1"/>
</dbReference>
<dbReference type="InterPro" id="IPR053876">
    <property type="entry name" value="Phage_int_M"/>
</dbReference>
<dbReference type="Pfam" id="PF13356">
    <property type="entry name" value="Arm-DNA-bind_3"/>
    <property type="match status" value="1"/>
</dbReference>
<dbReference type="AlphaFoldDB" id="A0A562X8Q8"/>
<proteinExistence type="inferred from homology"/>
<dbReference type="Pfam" id="PF00589">
    <property type="entry name" value="Phage_integrase"/>
    <property type="match status" value="1"/>
</dbReference>
<dbReference type="GO" id="GO:0015074">
    <property type="term" value="P:DNA integration"/>
    <property type="evidence" value="ECO:0007669"/>
    <property type="project" value="UniProtKB-KW"/>
</dbReference>
<dbReference type="CDD" id="cd00801">
    <property type="entry name" value="INT_P4_C"/>
    <property type="match status" value="1"/>
</dbReference>
<sequence>MGNISKTYLMDKDIKNLPLKEKQYIKSVGNPKELYIWVNPNGIKSFCVRIDENGKKKHIKIKEFREGIYSVAEARKDATKLLKELESGKDIATIKGKNDKYLFKNLASSFLATQRKKCTKAYTDKIERTLEMYIMPRFAKTDVANIKSSDLLEVLNGIFRPENITASRLETIDRICNYLNKIFEIAIDDDYIAKNPAKKLRTNFPTKHKFYTANNYDERIVGLIDESEIKEWIKDFKAKVRMLDGNRRMIKLHILSANRPRNTVTAKWAYIDFENKLWTIPASEMKMGITHIVPLTEPMIKILKEQQLFTGNSEYIFEPKSFESAKNDDELEVIVQGRVNALRNAMQGVANDAKKWSNKVTAHGWRKTFRTLATRNSAKLALMGISNDVIEDCLAHKNGNKIERSYELERATIEQKRALLEWYGEYLNNIEPLF</sequence>
<evidence type="ECO:0000256" key="2">
    <source>
        <dbReference type="ARBA" id="ARBA00022908"/>
    </source>
</evidence>
<dbReference type="InterPro" id="IPR013762">
    <property type="entry name" value="Integrase-like_cat_sf"/>
</dbReference>
<feature type="domain" description="Tyr recombinase" evidence="5">
    <location>
        <begin position="219"/>
        <end position="421"/>
    </location>
</feature>
<organism evidence="6 7">
    <name type="scientific">Campylobacter hyointestinalis</name>
    <dbReference type="NCBI Taxonomy" id="198"/>
    <lineage>
        <taxon>Bacteria</taxon>
        <taxon>Pseudomonadati</taxon>
        <taxon>Campylobacterota</taxon>
        <taxon>Epsilonproteobacteria</taxon>
        <taxon>Campylobacterales</taxon>
        <taxon>Campylobacteraceae</taxon>
        <taxon>Campylobacter</taxon>
    </lineage>
</organism>
<name>A0A562X8Q8_CAMHY</name>
<dbReference type="Pfam" id="PF22022">
    <property type="entry name" value="Phage_int_M"/>
    <property type="match status" value="1"/>
</dbReference>
<gene>
    <name evidence="6" type="ORF">YZ82_07995</name>
</gene>
<accession>A0A562X8Q8</accession>
<dbReference type="InterPro" id="IPR011010">
    <property type="entry name" value="DNA_brk_join_enz"/>
</dbReference>
<dbReference type="InterPro" id="IPR010998">
    <property type="entry name" value="Integrase_recombinase_N"/>
</dbReference>
<comment type="caution">
    <text evidence="6">The sequence shown here is derived from an EMBL/GenBank/DDBJ whole genome shotgun (WGS) entry which is preliminary data.</text>
</comment>
<dbReference type="Gene3D" id="3.30.160.390">
    <property type="entry name" value="Integrase, DNA-binding domain"/>
    <property type="match status" value="1"/>
</dbReference>
<dbReference type="Gene3D" id="1.10.150.130">
    <property type="match status" value="1"/>
</dbReference>
<dbReference type="SUPFAM" id="SSF56349">
    <property type="entry name" value="DNA breaking-rejoining enzymes"/>
    <property type="match status" value="1"/>
</dbReference>
<reference evidence="6 7" key="1">
    <citation type="submission" date="2019-07" db="EMBL/GenBank/DDBJ databases">
        <title>Rapid identification of Enteric Bacteria from Whole Genome Sequences (WGS) using Average Nucleotide Identity (ANI).</title>
        <authorList>
            <person name="Lane C."/>
        </authorList>
    </citation>
    <scope>NUCLEOTIDE SEQUENCE [LARGE SCALE GENOMIC DNA]</scope>
    <source>
        <strain evidence="6 7">D2411</strain>
    </source>
</reference>
<dbReference type="Gene3D" id="1.10.443.10">
    <property type="entry name" value="Intergrase catalytic core"/>
    <property type="match status" value="1"/>
</dbReference>
<comment type="similarity">
    <text evidence="1">Belongs to the 'phage' integrase family.</text>
</comment>
<dbReference type="PANTHER" id="PTHR30629">
    <property type="entry name" value="PROPHAGE INTEGRASE"/>
    <property type="match status" value="1"/>
</dbReference>
<dbReference type="GO" id="GO:0006310">
    <property type="term" value="P:DNA recombination"/>
    <property type="evidence" value="ECO:0007669"/>
    <property type="project" value="UniProtKB-KW"/>
</dbReference>
<dbReference type="InterPro" id="IPR025166">
    <property type="entry name" value="Integrase_DNA_bind_dom"/>
</dbReference>
<evidence type="ECO:0000256" key="4">
    <source>
        <dbReference type="ARBA" id="ARBA00023172"/>
    </source>
</evidence>
<protein>
    <submittedName>
        <fullName evidence="6">Tyrosine-type recombinase/integrase</fullName>
    </submittedName>
</protein>
<dbReference type="InterPro" id="IPR002104">
    <property type="entry name" value="Integrase_catalytic"/>
</dbReference>
<keyword evidence="4" id="KW-0233">DNA recombination</keyword>
<evidence type="ECO:0000313" key="6">
    <source>
        <dbReference type="EMBL" id="TWO18540.1"/>
    </source>
</evidence>